<evidence type="ECO:0000313" key="3">
    <source>
        <dbReference type="Proteomes" id="UP000228593"/>
    </source>
</evidence>
<dbReference type="RefSeq" id="WP_099914153.1">
    <property type="nucleotide sequence ID" value="NZ_BMHS01000001.1"/>
</dbReference>
<accession>A0A2G8T6H5</accession>
<keyword evidence="1" id="KW-0472">Membrane</keyword>
<sequence length="156" mass="17217">MKSVSLSQVVRSHDSFRFFCPLQSWGQSLSLAVTLCAGLACIALLFMAIDPTAPVAYIIVPVLLGGLAPLFAALPGKFQVVTRFHAHYFLKTLDQTIVSMGYSAQLPVTGHTRRYSRSTGLFHWKEHAIAVTMSEHAITIDGPIFTLRMLQQKLIN</sequence>
<evidence type="ECO:0000313" key="2">
    <source>
        <dbReference type="EMBL" id="PIL41667.1"/>
    </source>
</evidence>
<dbReference type="OrthoDB" id="8753520at2"/>
<name>A0A2G8T6H5_9BURK</name>
<keyword evidence="1" id="KW-0812">Transmembrane</keyword>
<proteinExistence type="predicted"/>
<evidence type="ECO:0000256" key="1">
    <source>
        <dbReference type="SAM" id="Phobius"/>
    </source>
</evidence>
<feature type="transmembrane region" description="Helical" evidence="1">
    <location>
        <begin position="29"/>
        <end position="49"/>
    </location>
</feature>
<keyword evidence="3" id="KW-1185">Reference proteome</keyword>
<dbReference type="Proteomes" id="UP000228593">
    <property type="component" value="Unassembled WGS sequence"/>
</dbReference>
<gene>
    <name evidence="2" type="ORF">CR103_01105</name>
</gene>
<keyword evidence="1" id="KW-1133">Transmembrane helix</keyword>
<organism evidence="2 3">
    <name type="scientific">Massilia psychrophila</name>
    <dbReference type="NCBI Taxonomy" id="1603353"/>
    <lineage>
        <taxon>Bacteria</taxon>
        <taxon>Pseudomonadati</taxon>
        <taxon>Pseudomonadota</taxon>
        <taxon>Betaproteobacteria</taxon>
        <taxon>Burkholderiales</taxon>
        <taxon>Oxalobacteraceae</taxon>
        <taxon>Telluria group</taxon>
        <taxon>Massilia</taxon>
    </lineage>
</organism>
<protein>
    <submittedName>
        <fullName evidence="2">Uncharacterized protein</fullName>
    </submittedName>
</protein>
<comment type="caution">
    <text evidence="2">The sequence shown here is derived from an EMBL/GenBank/DDBJ whole genome shotgun (WGS) entry which is preliminary data.</text>
</comment>
<dbReference type="AlphaFoldDB" id="A0A2G8T6H5"/>
<feature type="transmembrane region" description="Helical" evidence="1">
    <location>
        <begin position="55"/>
        <end position="74"/>
    </location>
</feature>
<reference evidence="2 3" key="1">
    <citation type="submission" date="2017-10" db="EMBL/GenBank/DDBJ databases">
        <title>Massilia psychrophilum sp. nov., a novel purple-pigmented bacterium isolated from Tianshan glacier, Xinjiang Municipality, China.</title>
        <authorList>
            <person name="Wang H."/>
        </authorList>
    </citation>
    <scope>NUCLEOTIDE SEQUENCE [LARGE SCALE GENOMIC DNA]</scope>
    <source>
        <strain evidence="2 3">JCM 30813</strain>
    </source>
</reference>
<dbReference type="EMBL" id="PDOB01000001">
    <property type="protein sequence ID" value="PIL41667.1"/>
    <property type="molecule type" value="Genomic_DNA"/>
</dbReference>